<dbReference type="FunFam" id="3.40.50.300:FF:000042">
    <property type="entry name" value="Maltose/maltodextrin ABC transporter, ATP-binding protein"/>
    <property type="match status" value="1"/>
</dbReference>
<dbReference type="CDD" id="cd03301">
    <property type="entry name" value="ABC_MalK_N"/>
    <property type="match status" value="1"/>
</dbReference>
<evidence type="ECO:0000256" key="5">
    <source>
        <dbReference type="ARBA" id="ARBA00022840"/>
    </source>
</evidence>
<keyword evidence="10" id="KW-1185">Reference proteome</keyword>
<dbReference type="Proteomes" id="UP000444174">
    <property type="component" value="Unassembled WGS sequence"/>
</dbReference>
<evidence type="ECO:0000256" key="6">
    <source>
        <dbReference type="ARBA" id="ARBA00022967"/>
    </source>
</evidence>
<keyword evidence="3" id="KW-1003">Cell membrane</keyword>
<evidence type="ECO:0000313" key="9">
    <source>
        <dbReference type="EMBL" id="MQQ08356.1"/>
    </source>
</evidence>
<dbReference type="GO" id="GO:0005524">
    <property type="term" value="F:ATP binding"/>
    <property type="evidence" value="ECO:0007669"/>
    <property type="project" value="UniProtKB-KW"/>
</dbReference>
<evidence type="ECO:0000313" key="10">
    <source>
        <dbReference type="Proteomes" id="UP000444174"/>
    </source>
</evidence>
<dbReference type="SMART" id="SM00382">
    <property type="entry name" value="AAA"/>
    <property type="match status" value="1"/>
</dbReference>
<dbReference type="InterPro" id="IPR013611">
    <property type="entry name" value="Transp-assoc_OB_typ2"/>
</dbReference>
<keyword evidence="4" id="KW-0547">Nucleotide-binding</keyword>
<evidence type="ECO:0000256" key="4">
    <source>
        <dbReference type="ARBA" id="ARBA00022741"/>
    </source>
</evidence>
<feature type="domain" description="ABC transporter" evidence="8">
    <location>
        <begin position="4"/>
        <end position="252"/>
    </location>
</feature>
<gene>
    <name evidence="9" type="ORF">GFB49_07830</name>
</gene>
<dbReference type="GO" id="GO:0016887">
    <property type="term" value="F:ATP hydrolysis activity"/>
    <property type="evidence" value="ECO:0007669"/>
    <property type="project" value="InterPro"/>
</dbReference>
<dbReference type="SUPFAM" id="SSF52540">
    <property type="entry name" value="P-loop containing nucleoside triphosphate hydrolases"/>
    <property type="match status" value="1"/>
</dbReference>
<dbReference type="InterPro" id="IPR012340">
    <property type="entry name" value="NA-bd_OB-fold"/>
</dbReference>
<organism evidence="9 10">
    <name type="scientific">Tritonibacter litoralis</name>
    <dbReference type="NCBI Taxonomy" id="2662264"/>
    <lineage>
        <taxon>Bacteria</taxon>
        <taxon>Pseudomonadati</taxon>
        <taxon>Pseudomonadota</taxon>
        <taxon>Alphaproteobacteria</taxon>
        <taxon>Rhodobacterales</taxon>
        <taxon>Paracoccaceae</taxon>
        <taxon>Tritonibacter</taxon>
    </lineage>
</organism>
<evidence type="ECO:0000256" key="3">
    <source>
        <dbReference type="ARBA" id="ARBA00022475"/>
    </source>
</evidence>
<comment type="similarity">
    <text evidence="1">Belongs to the ABC transporter superfamily.</text>
</comment>
<dbReference type="SUPFAM" id="SSF50331">
    <property type="entry name" value="MOP-like"/>
    <property type="match status" value="1"/>
</dbReference>
<keyword evidence="2" id="KW-0813">Transport</keyword>
<dbReference type="Gene3D" id="3.40.50.300">
    <property type="entry name" value="P-loop containing nucleotide triphosphate hydrolases"/>
    <property type="match status" value="1"/>
</dbReference>
<protein>
    <submittedName>
        <fullName evidence="9">ATP-binding cassette domain-containing protein</fullName>
    </submittedName>
</protein>
<dbReference type="InterPro" id="IPR017871">
    <property type="entry name" value="ABC_transporter-like_CS"/>
</dbReference>
<dbReference type="PANTHER" id="PTHR43875">
    <property type="entry name" value="MALTODEXTRIN IMPORT ATP-BINDING PROTEIN MSMX"/>
    <property type="match status" value="1"/>
</dbReference>
<dbReference type="InterPro" id="IPR015855">
    <property type="entry name" value="ABC_transpr_MalK-like"/>
</dbReference>
<dbReference type="Gene3D" id="2.40.50.140">
    <property type="entry name" value="Nucleic acid-binding proteins"/>
    <property type="match status" value="1"/>
</dbReference>
<dbReference type="EMBL" id="WIBF01000003">
    <property type="protein sequence ID" value="MQQ08356.1"/>
    <property type="molecule type" value="Genomic_DNA"/>
</dbReference>
<dbReference type="InterPro" id="IPR027417">
    <property type="entry name" value="P-loop_NTPase"/>
</dbReference>
<dbReference type="GO" id="GO:0008643">
    <property type="term" value="P:carbohydrate transport"/>
    <property type="evidence" value="ECO:0007669"/>
    <property type="project" value="InterPro"/>
</dbReference>
<evidence type="ECO:0000256" key="2">
    <source>
        <dbReference type="ARBA" id="ARBA00022448"/>
    </source>
</evidence>
<accession>A0A843YBI3</accession>
<dbReference type="Pfam" id="PF08402">
    <property type="entry name" value="TOBE_2"/>
    <property type="match status" value="1"/>
</dbReference>
<evidence type="ECO:0000256" key="7">
    <source>
        <dbReference type="ARBA" id="ARBA00023136"/>
    </source>
</evidence>
<dbReference type="PROSITE" id="PS50893">
    <property type="entry name" value="ABC_TRANSPORTER_2"/>
    <property type="match status" value="1"/>
</dbReference>
<dbReference type="InterPro" id="IPR008995">
    <property type="entry name" value="Mo/tungstate-bd_C_term_dom"/>
</dbReference>
<dbReference type="GO" id="GO:0140359">
    <property type="term" value="F:ABC-type transporter activity"/>
    <property type="evidence" value="ECO:0007669"/>
    <property type="project" value="InterPro"/>
</dbReference>
<dbReference type="InterPro" id="IPR003593">
    <property type="entry name" value="AAA+_ATPase"/>
</dbReference>
<sequence length="385" mass="41631">MAELAIENVTKRFGDTEVLKGVSLTIQDGEFLSLVGPSGCGKSTLLRLIAGLETQTSGSIRLAGQDVQGVRAADRNLSMVFQSYALYPHLSVRDNIAVPLRMRRMTGRQRLPVVGRVMPGARAATRQMAADVTHAAKTLEIDHLLDRKPGQLSGGQRQRVALARAMVRDPAAFLLDEPLSNLDAKLRVQTRVEIAELHRRLGATFVYVTHDQVEAMTMSSRIAVMMGGQILQCAAPDQIYEDPADIQVAEFIGAPKINILPVATAPDLTLTLLGQNLPLRVARATTGLRLGLRPQALHLAGADARLTGIVAHTENLGAELFAQIEVPGLAQRLVMRAEPTQRSSLRLGAPVGIDFDCRAALVFDGAGQRVREVEHLAHLPMVEAL</sequence>
<reference evidence="9 10" key="1">
    <citation type="submission" date="2019-10" db="EMBL/GenBank/DDBJ databases">
        <title>Epibacterium sp. nov., isolated from seawater.</title>
        <authorList>
            <person name="Zhang X."/>
            <person name="Li N."/>
        </authorList>
    </citation>
    <scope>NUCLEOTIDE SEQUENCE [LARGE SCALE GENOMIC DNA]</scope>
    <source>
        <strain evidence="9 10">SM1979</strain>
    </source>
</reference>
<dbReference type="GO" id="GO:0055052">
    <property type="term" value="C:ATP-binding cassette (ABC) transporter complex, substrate-binding subunit-containing"/>
    <property type="evidence" value="ECO:0007669"/>
    <property type="project" value="TreeGrafter"/>
</dbReference>
<name>A0A843YBI3_9RHOB</name>
<dbReference type="InterPro" id="IPR003439">
    <property type="entry name" value="ABC_transporter-like_ATP-bd"/>
</dbReference>
<keyword evidence="7" id="KW-0472">Membrane</keyword>
<dbReference type="AlphaFoldDB" id="A0A843YBI3"/>
<evidence type="ECO:0000256" key="1">
    <source>
        <dbReference type="ARBA" id="ARBA00005417"/>
    </source>
</evidence>
<dbReference type="Gene3D" id="2.40.50.100">
    <property type="match status" value="1"/>
</dbReference>
<proteinExistence type="inferred from homology"/>
<dbReference type="InterPro" id="IPR047641">
    <property type="entry name" value="ABC_transpr_MalK/UgpC-like"/>
</dbReference>
<comment type="caution">
    <text evidence="9">The sequence shown here is derived from an EMBL/GenBank/DDBJ whole genome shotgun (WGS) entry which is preliminary data.</text>
</comment>
<dbReference type="PANTHER" id="PTHR43875:SF15">
    <property type="entry name" value="TREHALOSE IMPORT ATP-BINDING PROTEIN SUGC"/>
    <property type="match status" value="1"/>
</dbReference>
<dbReference type="PROSITE" id="PS00211">
    <property type="entry name" value="ABC_TRANSPORTER_1"/>
    <property type="match status" value="1"/>
</dbReference>
<keyword evidence="6" id="KW-1278">Translocase</keyword>
<dbReference type="Pfam" id="PF00005">
    <property type="entry name" value="ABC_tran"/>
    <property type="match status" value="1"/>
</dbReference>
<keyword evidence="5 9" id="KW-0067">ATP-binding</keyword>
<evidence type="ECO:0000259" key="8">
    <source>
        <dbReference type="PROSITE" id="PS50893"/>
    </source>
</evidence>